<keyword evidence="1" id="KW-0472">Membrane</keyword>
<sequence length="125" mass="14169">MDNRKTYQFLFGLFAIIIIFGGILEAINEIRASILPLSLGFSLLFYTFANVNLAHNDERTQFIKVKSGHLSYIIGLICVGLIYLISLKLHLINLDLSILIAFSILIYFLPLAPFRVQSLVLDSEY</sequence>
<feature type="transmembrane region" description="Helical" evidence="1">
    <location>
        <begin position="7"/>
        <end position="24"/>
    </location>
</feature>
<feature type="transmembrane region" description="Helical" evidence="1">
    <location>
        <begin position="30"/>
        <end position="49"/>
    </location>
</feature>
<proteinExistence type="predicted"/>
<dbReference type="AlphaFoldDB" id="A0A7W1XBY5"/>
<dbReference type="EMBL" id="JACEIP010000021">
    <property type="protein sequence ID" value="MBA4543759.1"/>
    <property type="molecule type" value="Genomic_DNA"/>
</dbReference>
<gene>
    <name evidence="2" type="ORF">H1164_12750</name>
</gene>
<feature type="transmembrane region" description="Helical" evidence="1">
    <location>
        <begin position="70"/>
        <end position="90"/>
    </location>
</feature>
<comment type="caution">
    <text evidence="2">The sequence shown here is derived from an EMBL/GenBank/DDBJ whole genome shotgun (WGS) entry which is preliminary data.</text>
</comment>
<keyword evidence="3" id="KW-1185">Reference proteome</keyword>
<reference evidence="2 3" key="1">
    <citation type="submission" date="2020-07" db="EMBL/GenBank/DDBJ databases">
        <authorList>
            <person name="Feng H."/>
        </authorList>
    </citation>
    <scope>NUCLEOTIDE SEQUENCE [LARGE SCALE GENOMIC DNA]</scope>
    <source>
        <strain evidence="3">s-11</strain>
    </source>
</reference>
<organism evidence="2 3">
    <name type="scientific">Thermoactinomyces daqus</name>
    <dbReference type="NCBI Taxonomy" id="1329516"/>
    <lineage>
        <taxon>Bacteria</taxon>
        <taxon>Bacillati</taxon>
        <taxon>Bacillota</taxon>
        <taxon>Bacilli</taxon>
        <taxon>Bacillales</taxon>
        <taxon>Thermoactinomycetaceae</taxon>
        <taxon>Thermoactinomyces</taxon>
    </lineage>
</organism>
<evidence type="ECO:0000313" key="2">
    <source>
        <dbReference type="EMBL" id="MBA4543759.1"/>
    </source>
</evidence>
<feature type="transmembrane region" description="Helical" evidence="1">
    <location>
        <begin position="96"/>
        <end position="116"/>
    </location>
</feature>
<name>A0A7W1XBY5_9BACL</name>
<dbReference type="RefSeq" id="WP_033099896.1">
    <property type="nucleotide sequence ID" value="NZ_JACEIP010000021.1"/>
</dbReference>
<dbReference type="OrthoDB" id="10010285at2"/>
<protein>
    <submittedName>
        <fullName evidence="2">Uncharacterized protein</fullName>
    </submittedName>
</protein>
<accession>A0A7W1XBY5</accession>
<keyword evidence="1" id="KW-1133">Transmembrane helix</keyword>
<dbReference type="Proteomes" id="UP000530514">
    <property type="component" value="Unassembled WGS sequence"/>
</dbReference>
<evidence type="ECO:0000256" key="1">
    <source>
        <dbReference type="SAM" id="Phobius"/>
    </source>
</evidence>
<evidence type="ECO:0000313" key="3">
    <source>
        <dbReference type="Proteomes" id="UP000530514"/>
    </source>
</evidence>
<keyword evidence="1" id="KW-0812">Transmembrane</keyword>